<dbReference type="eggNOG" id="COG0684">
    <property type="taxonomic scope" value="Bacteria"/>
</dbReference>
<sequence length="207" mass="22218">MEKALIDELKFIPATCISDALQGFNHCDPAIKPLKEEYRICGRAVTVKVPAGDNMLVIQAMKEGNPGDILVVDCEGVQYRSFAGDFVIGLAKAVGFGGVVANGTVRDVLSIKEMDFPVFCLGATLACSKKIGRGEMNIPVSCGGVTIFPGDIIAGDANGVVVIPQDKAKQVMDAAKQKMQKDQVRAEKVLMNRETAIQYIDTVQPEK</sequence>
<dbReference type="GO" id="GO:0008948">
    <property type="term" value="F:oxaloacetate decarboxylase activity"/>
    <property type="evidence" value="ECO:0007669"/>
    <property type="project" value="UniProtKB-EC"/>
</dbReference>
<comment type="similarity">
    <text evidence="3">Belongs to the class II aldolase/RraA-like family.</text>
</comment>
<dbReference type="PANTHER" id="PTHR33254:SF4">
    <property type="entry name" value="4-HYDROXY-4-METHYL-2-OXOGLUTARATE ALDOLASE 3-RELATED"/>
    <property type="match status" value="1"/>
</dbReference>
<feature type="binding site" evidence="13">
    <location>
        <position position="107"/>
    </location>
    <ligand>
        <name>Mg(2+)</name>
        <dbReference type="ChEBI" id="CHEBI:18420"/>
    </ligand>
</feature>
<keyword evidence="14" id="KW-0808">Transferase</keyword>
<dbReference type="OrthoDB" id="9784786at2"/>
<dbReference type="RefSeq" id="WP_004093828.1">
    <property type="nucleotide sequence ID" value="NZ_AFGF01000049.1"/>
</dbReference>
<reference evidence="14 15" key="1">
    <citation type="journal article" date="2011" name="EMBO J.">
        <title>Structural diversity of bacterial flagellar motors.</title>
        <authorList>
            <person name="Chen S."/>
            <person name="Beeby M."/>
            <person name="Murphy G.E."/>
            <person name="Leadbetter J.R."/>
            <person name="Hendrixson D.R."/>
            <person name="Briegel A."/>
            <person name="Li Z."/>
            <person name="Shi J."/>
            <person name="Tocheva E.I."/>
            <person name="Muller A."/>
            <person name="Dobro M.J."/>
            <person name="Jensen G.J."/>
        </authorList>
    </citation>
    <scope>NUCLEOTIDE SEQUENCE [LARGE SCALE GENOMIC DNA]</scope>
    <source>
        <strain evidence="14 15">DSM 6540</strain>
    </source>
</reference>
<evidence type="ECO:0000256" key="2">
    <source>
        <dbReference type="ARBA" id="ARBA00001968"/>
    </source>
</evidence>
<dbReference type="CDD" id="cd16841">
    <property type="entry name" value="RraA_family"/>
    <property type="match status" value="1"/>
</dbReference>
<dbReference type="Gene3D" id="3.50.30.40">
    <property type="entry name" value="Ribonuclease E inhibitor RraA/RraA-like"/>
    <property type="match status" value="1"/>
</dbReference>
<evidence type="ECO:0000256" key="5">
    <source>
        <dbReference type="ARBA" id="ARBA00012213"/>
    </source>
</evidence>
<dbReference type="SUPFAM" id="SSF89562">
    <property type="entry name" value="RraA-like"/>
    <property type="match status" value="1"/>
</dbReference>
<evidence type="ECO:0000256" key="3">
    <source>
        <dbReference type="ARBA" id="ARBA00008621"/>
    </source>
</evidence>
<comment type="catalytic activity">
    <reaction evidence="1">
        <text>4-hydroxy-4-methyl-2-oxoglutarate = 2 pyruvate</text>
        <dbReference type="Rhea" id="RHEA:22748"/>
        <dbReference type="ChEBI" id="CHEBI:15361"/>
        <dbReference type="ChEBI" id="CHEBI:58276"/>
        <dbReference type="EC" id="4.1.3.17"/>
    </reaction>
</comment>
<evidence type="ECO:0000256" key="12">
    <source>
        <dbReference type="ARBA" id="ARBA00047973"/>
    </source>
</evidence>
<evidence type="ECO:0000256" key="13">
    <source>
        <dbReference type="PIRSR" id="PIRSR605493-1"/>
    </source>
</evidence>
<dbReference type="GO" id="GO:0047443">
    <property type="term" value="F:4-hydroxy-4-methyl-2-oxoglutarate aldolase activity"/>
    <property type="evidence" value="ECO:0007669"/>
    <property type="project" value="UniProtKB-EC"/>
</dbReference>
<dbReference type="InterPro" id="IPR005493">
    <property type="entry name" value="RraA/RraA-like"/>
</dbReference>
<comment type="caution">
    <text evidence="14">The sequence shown here is derived from an EMBL/GenBank/DDBJ whole genome shotgun (WGS) entry which is preliminary data.</text>
</comment>
<protein>
    <recommendedName>
        <fullName evidence="7">Putative 4-hydroxy-4-methyl-2-oxoglutarate aldolase</fullName>
        <ecNumber evidence="6">4.1.1.112</ecNumber>
        <ecNumber evidence="5">4.1.3.17</ecNumber>
    </recommendedName>
    <alternativeName>
        <fullName evidence="11">Oxaloacetate decarboxylase</fullName>
    </alternativeName>
    <alternativeName>
        <fullName evidence="9">Regulator of ribonuclease activity homolog</fullName>
    </alternativeName>
    <alternativeName>
        <fullName evidence="10">RraA-like protein</fullName>
    </alternativeName>
</protein>
<dbReference type="GO" id="GO:0032259">
    <property type="term" value="P:methylation"/>
    <property type="evidence" value="ECO:0007669"/>
    <property type="project" value="UniProtKB-KW"/>
</dbReference>
<dbReference type="GO" id="GO:0008168">
    <property type="term" value="F:methyltransferase activity"/>
    <property type="evidence" value="ECO:0007669"/>
    <property type="project" value="UniProtKB-KW"/>
</dbReference>
<dbReference type="Pfam" id="PF03737">
    <property type="entry name" value="RraA-like"/>
    <property type="match status" value="1"/>
</dbReference>
<dbReference type="GO" id="GO:0046872">
    <property type="term" value="F:metal ion binding"/>
    <property type="evidence" value="ECO:0007669"/>
    <property type="project" value="UniProtKB-KW"/>
</dbReference>
<comment type="catalytic activity">
    <reaction evidence="12">
        <text>oxaloacetate + H(+) = pyruvate + CO2</text>
        <dbReference type="Rhea" id="RHEA:15641"/>
        <dbReference type="ChEBI" id="CHEBI:15361"/>
        <dbReference type="ChEBI" id="CHEBI:15378"/>
        <dbReference type="ChEBI" id="CHEBI:16452"/>
        <dbReference type="ChEBI" id="CHEBI:16526"/>
        <dbReference type="EC" id="4.1.1.112"/>
    </reaction>
</comment>
<evidence type="ECO:0000256" key="10">
    <source>
        <dbReference type="ARBA" id="ARBA00030169"/>
    </source>
</evidence>
<dbReference type="EC" id="4.1.3.17" evidence="5"/>
<evidence type="ECO:0000256" key="8">
    <source>
        <dbReference type="ARBA" id="ARBA00025046"/>
    </source>
</evidence>
<comment type="function">
    <text evidence="8">Catalyzes the aldol cleavage of 4-hydroxy-4-methyl-2-oxoglutarate (HMG) into 2 molecules of pyruvate. Also contains a secondary oxaloacetate (OAA) decarboxylase activity due to the common pyruvate enolate transition state formed following C-C bond cleavage in the retro-aldol and decarboxylation reactions.</text>
</comment>
<proteinExistence type="inferred from homology"/>
<name>F7NGL8_9FIRM</name>
<evidence type="ECO:0000256" key="4">
    <source>
        <dbReference type="ARBA" id="ARBA00011233"/>
    </source>
</evidence>
<dbReference type="EMBL" id="AFGF01000049">
    <property type="protein sequence ID" value="EGO64822.1"/>
    <property type="molecule type" value="Genomic_DNA"/>
</dbReference>
<comment type="subunit">
    <text evidence="4">Homotrimer.</text>
</comment>
<feature type="binding site" evidence="13">
    <location>
        <position position="106"/>
    </location>
    <ligand>
        <name>substrate</name>
    </ligand>
</feature>
<dbReference type="PANTHER" id="PTHR33254">
    <property type="entry name" value="4-HYDROXY-4-METHYL-2-OXOGLUTARATE ALDOLASE 3-RELATED"/>
    <property type="match status" value="1"/>
</dbReference>
<keyword evidence="13" id="KW-0479">Metal-binding</keyword>
<keyword evidence="14" id="KW-0489">Methyltransferase</keyword>
<dbReference type="InterPro" id="IPR036704">
    <property type="entry name" value="RraA/RraA-like_sf"/>
</dbReference>
<evidence type="ECO:0000256" key="1">
    <source>
        <dbReference type="ARBA" id="ARBA00001342"/>
    </source>
</evidence>
<dbReference type="STRING" id="1009370.ALO_06030"/>
<dbReference type="AlphaFoldDB" id="F7NGL8"/>
<evidence type="ECO:0000313" key="14">
    <source>
        <dbReference type="EMBL" id="EGO64822.1"/>
    </source>
</evidence>
<evidence type="ECO:0000256" key="6">
    <source>
        <dbReference type="ARBA" id="ARBA00012947"/>
    </source>
</evidence>
<feature type="binding site" evidence="13">
    <location>
        <begin position="84"/>
        <end position="87"/>
    </location>
    <ligand>
        <name>substrate</name>
    </ligand>
</feature>
<keyword evidence="13" id="KW-0460">Magnesium</keyword>
<comment type="cofactor">
    <cofactor evidence="13">
        <name>Mg(2+)</name>
        <dbReference type="ChEBI" id="CHEBI:18420"/>
    </cofactor>
</comment>
<comment type="cofactor">
    <cofactor evidence="2">
        <name>a divalent metal cation</name>
        <dbReference type="ChEBI" id="CHEBI:60240"/>
    </cofactor>
</comment>
<evidence type="ECO:0000256" key="7">
    <source>
        <dbReference type="ARBA" id="ARBA00016549"/>
    </source>
</evidence>
<evidence type="ECO:0000256" key="9">
    <source>
        <dbReference type="ARBA" id="ARBA00029596"/>
    </source>
</evidence>
<accession>F7NGL8</accession>
<keyword evidence="15" id="KW-1185">Reference proteome</keyword>
<dbReference type="Proteomes" id="UP000003240">
    <property type="component" value="Unassembled WGS sequence"/>
</dbReference>
<organism evidence="14 15">
    <name type="scientific">Acetonema longum DSM 6540</name>
    <dbReference type="NCBI Taxonomy" id="1009370"/>
    <lineage>
        <taxon>Bacteria</taxon>
        <taxon>Bacillati</taxon>
        <taxon>Bacillota</taxon>
        <taxon>Negativicutes</taxon>
        <taxon>Acetonemataceae</taxon>
        <taxon>Acetonema</taxon>
    </lineage>
</organism>
<evidence type="ECO:0000256" key="11">
    <source>
        <dbReference type="ARBA" id="ARBA00032305"/>
    </source>
</evidence>
<gene>
    <name evidence="14" type="ORF">ALO_06030</name>
</gene>
<dbReference type="EC" id="4.1.1.112" evidence="6"/>
<evidence type="ECO:0000313" key="15">
    <source>
        <dbReference type="Proteomes" id="UP000003240"/>
    </source>
</evidence>